<dbReference type="EMBL" id="LANW01000001">
    <property type="protein sequence ID" value="KJV66698.1"/>
    <property type="molecule type" value="Genomic_DNA"/>
</dbReference>
<organism evidence="1 2">
    <name type="scientific">Anaplasma phagocytophilum str. ApNP</name>
    <dbReference type="NCBI Taxonomy" id="1359153"/>
    <lineage>
        <taxon>Bacteria</taxon>
        <taxon>Pseudomonadati</taxon>
        <taxon>Pseudomonadota</taxon>
        <taxon>Alphaproteobacteria</taxon>
        <taxon>Rickettsiales</taxon>
        <taxon>Anaplasmataceae</taxon>
        <taxon>Anaplasma</taxon>
        <taxon>phagocytophilum group</taxon>
    </lineage>
</organism>
<gene>
    <name evidence="1" type="ORF">APHNP_0682</name>
</gene>
<protein>
    <submittedName>
        <fullName evidence="1">Uncharacterized protein</fullName>
    </submittedName>
</protein>
<dbReference type="AlphaFoldDB" id="A0A0F3NF53"/>
<dbReference type="PATRIC" id="fig|1359153.3.peg.698"/>
<reference evidence="1 2" key="1">
    <citation type="submission" date="2015-01" db="EMBL/GenBank/DDBJ databases">
        <title>Genome Sequencing of Rickettsiales.</title>
        <authorList>
            <person name="Daugherty S.C."/>
            <person name="Su Q."/>
            <person name="Abolude K."/>
            <person name="Beier-Sexton M."/>
            <person name="Carlyon J.A."/>
            <person name="Carter R."/>
            <person name="Day N.P."/>
            <person name="Dumler S.J."/>
            <person name="Dyachenko V."/>
            <person name="Godinez A."/>
            <person name="Kurtti T.J."/>
            <person name="Lichay M."/>
            <person name="Mullins K.E."/>
            <person name="Ott S."/>
            <person name="Pappas-Brown V."/>
            <person name="Paris D.H."/>
            <person name="Patel P."/>
            <person name="Richards A.L."/>
            <person name="Sadzewicz L."/>
            <person name="Sears K."/>
            <person name="Seidman D."/>
            <person name="Sengamalay N."/>
            <person name="Stenos J."/>
            <person name="Tallon L.J."/>
            <person name="Vincent G."/>
            <person name="Fraser C.M."/>
            <person name="Munderloh U."/>
            <person name="Dunning-Hotopp J.C."/>
        </authorList>
    </citation>
    <scope>NUCLEOTIDE SEQUENCE [LARGE SCALE GENOMIC DNA]</scope>
    <source>
        <strain evidence="1 2">ApNP</strain>
    </source>
</reference>
<evidence type="ECO:0000313" key="2">
    <source>
        <dbReference type="Proteomes" id="UP000033385"/>
    </source>
</evidence>
<proteinExistence type="predicted"/>
<accession>A0A0F3NF53</accession>
<evidence type="ECO:0000313" key="1">
    <source>
        <dbReference type="EMBL" id="KJV66698.1"/>
    </source>
</evidence>
<comment type="caution">
    <text evidence="1">The sequence shown here is derived from an EMBL/GenBank/DDBJ whole genome shotgun (WGS) entry which is preliminary data.</text>
</comment>
<sequence>MQVSIAALAKQYQHKICASFKTPREISVPKVTEGTLSRHLITQPCSKSIGIL</sequence>
<name>A0A0F3NF53_ANAPH</name>
<dbReference type="Proteomes" id="UP000033385">
    <property type="component" value="Unassembled WGS sequence"/>
</dbReference>